<dbReference type="PRINTS" id="PR00385">
    <property type="entry name" value="P450"/>
</dbReference>
<keyword evidence="14" id="KW-1185">Reference proteome</keyword>
<evidence type="ECO:0000256" key="11">
    <source>
        <dbReference type="PIRSR" id="PIRSR602401-1"/>
    </source>
</evidence>
<evidence type="ECO:0000256" key="12">
    <source>
        <dbReference type="RuleBase" id="RU000461"/>
    </source>
</evidence>
<evidence type="ECO:0000256" key="5">
    <source>
        <dbReference type="ARBA" id="ARBA00022723"/>
    </source>
</evidence>
<dbReference type="AlphaFoldDB" id="A0A6I9RCQ0"/>
<evidence type="ECO:0000313" key="14">
    <source>
        <dbReference type="Proteomes" id="UP000504607"/>
    </source>
</evidence>
<dbReference type="GO" id="GO:0016020">
    <property type="term" value="C:membrane"/>
    <property type="evidence" value="ECO:0007669"/>
    <property type="project" value="UniProtKB-SubCell"/>
</dbReference>
<dbReference type="InterPro" id="IPR002401">
    <property type="entry name" value="Cyt_P450_E_grp-I"/>
</dbReference>
<keyword evidence="6 13" id="KW-1133">Transmembrane helix</keyword>
<dbReference type="PROSITE" id="PS00086">
    <property type="entry name" value="CYTOCHROME_P450"/>
    <property type="match status" value="1"/>
</dbReference>
<dbReference type="InterPro" id="IPR036396">
    <property type="entry name" value="Cyt_P450_sf"/>
</dbReference>
<evidence type="ECO:0000256" key="9">
    <source>
        <dbReference type="ARBA" id="ARBA00023033"/>
    </source>
</evidence>
<dbReference type="CDD" id="cd20640">
    <property type="entry name" value="CYP714"/>
    <property type="match status" value="1"/>
</dbReference>
<dbReference type="InterPro" id="IPR017972">
    <property type="entry name" value="Cyt_P450_CS"/>
</dbReference>
<keyword evidence="7 12" id="KW-0560">Oxidoreductase</keyword>
<gene>
    <name evidence="15" type="primary">LOC105044868</name>
</gene>
<dbReference type="FunCoup" id="A0A6I9RCQ0">
    <property type="interactions" value="116"/>
</dbReference>
<evidence type="ECO:0000256" key="6">
    <source>
        <dbReference type="ARBA" id="ARBA00022989"/>
    </source>
</evidence>
<evidence type="ECO:0000313" key="15">
    <source>
        <dbReference type="RefSeq" id="XP_010921225.1"/>
    </source>
</evidence>
<keyword evidence="3 11" id="KW-0349">Heme</keyword>
<name>A0A6I9RCQ0_ELAGV</name>
<evidence type="ECO:0000256" key="2">
    <source>
        <dbReference type="ARBA" id="ARBA00010617"/>
    </source>
</evidence>
<keyword evidence="5 11" id="KW-0479">Metal-binding</keyword>
<evidence type="ECO:0000256" key="7">
    <source>
        <dbReference type="ARBA" id="ARBA00023002"/>
    </source>
</evidence>
<proteinExistence type="inferred from homology"/>
<dbReference type="Pfam" id="PF00067">
    <property type="entry name" value="p450"/>
    <property type="match status" value="1"/>
</dbReference>
<dbReference type="GO" id="GO:0006629">
    <property type="term" value="P:lipid metabolic process"/>
    <property type="evidence" value="ECO:0007669"/>
    <property type="project" value="UniProtKB-ARBA"/>
</dbReference>
<dbReference type="Proteomes" id="UP000504607">
    <property type="component" value="Chromosome 5"/>
</dbReference>
<keyword evidence="8 11" id="KW-0408">Iron</keyword>
<dbReference type="GO" id="GO:0004497">
    <property type="term" value="F:monooxygenase activity"/>
    <property type="evidence" value="ECO:0007669"/>
    <property type="project" value="UniProtKB-KW"/>
</dbReference>
<keyword evidence="9 12" id="KW-0503">Monooxygenase</keyword>
<dbReference type="RefSeq" id="XP_010921225.1">
    <property type="nucleotide sequence ID" value="XM_010922923.3"/>
</dbReference>
<evidence type="ECO:0000256" key="1">
    <source>
        <dbReference type="ARBA" id="ARBA00004370"/>
    </source>
</evidence>
<dbReference type="GO" id="GO:0005506">
    <property type="term" value="F:iron ion binding"/>
    <property type="evidence" value="ECO:0007669"/>
    <property type="project" value="InterPro"/>
</dbReference>
<feature type="transmembrane region" description="Helical" evidence="13">
    <location>
        <begin position="6"/>
        <end position="29"/>
    </location>
</feature>
<feature type="binding site" description="axial binding residue" evidence="11">
    <location>
        <position position="463"/>
    </location>
    <ligand>
        <name>heme</name>
        <dbReference type="ChEBI" id="CHEBI:30413"/>
    </ligand>
    <ligandPart>
        <name>Fe</name>
        <dbReference type="ChEBI" id="CHEBI:18248"/>
    </ligandPart>
</feature>
<evidence type="ECO:0000256" key="3">
    <source>
        <dbReference type="ARBA" id="ARBA00022617"/>
    </source>
</evidence>
<dbReference type="PANTHER" id="PTHR24282">
    <property type="entry name" value="CYTOCHROME P450 FAMILY MEMBER"/>
    <property type="match status" value="1"/>
</dbReference>
<evidence type="ECO:0000256" key="8">
    <source>
        <dbReference type="ARBA" id="ARBA00023004"/>
    </source>
</evidence>
<dbReference type="OrthoDB" id="1470350at2759"/>
<dbReference type="SUPFAM" id="SSF48264">
    <property type="entry name" value="Cytochrome P450"/>
    <property type="match status" value="1"/>
</dbReference>
<dbReference type="InParanoid" id="A0A6I9RCQ0"/>
<comment type="subcellular location">
    <subcellularLocation>
        <location evidence="1">Membrane</location>
    </subcellularLocation>
</comment>
<dbReference type="InterPro" id="IPR050665">
    <property type="entry name" value="Cytochrome_P450_Monooxygen"/>
</dbReference>
<keyword evidence="10 13" id="KW-0472">Membrane</keyword>
<organism evidence="14 15">
    <name type="scientific">Elaeis guineensis var. tenera</name>
    <name type="common">Oil palm</name>
    <dbReference type="NCBI Taxonomy" id="51953"/>
    <lineage>
        <taxon>Eukaryota</taxon>
        <taxon>Viridiplantae</taxon>
        <taxon>Streptophyta</taxon>
        <taxon>Embryophyta</taxon>
        <taxon>Tracheophyta</taxon>
        <taxon>Spermatophyta</taxon>
        <taxon>Magnoliopsida</taxon>
        <taxon>Liliopsida</taxon>
        <taxon>Arecaceae</taxon>
        <taxon>Arecoideae</taxon>
        <taxon>Cocoseae</taxon>
        <taxon>Elaeidinae</taxon>
        <taxon>Elaeis</taxon>
    </lineage>
</organism>
<dbReference type="InterPro" id="IPR001128">
    <property type="entry name" value="Cyt_P450"/>
</dbReference>
<evidence type="ECO:0000256" key="4">
    <source>
        <dbReference type="ARBA" id="ARBA00022692"/>
    </source>
</evidence>
<reference evidence="15" key="1">
    <citation type="submission" date="2025-08" db="UniProtKB">
        <authorList>
            <consortium name="RefSeq"/>
        </authorList>
    </citation>
    <scope>IDENTIFICATION</scope>
</reference>
<sequence length="515" mass="58022">METSLGLLLSLCLIGVCSLSLYFYYITWLRPESIRNKLRRQGIAGPRPSFPYGNLPEMKRVVMTEKARREGGRGGGGAGMKHDYTSKVFPYFEQWRKEYGPIFSYSMGNVVALHVSHPDLVKDITLCVSPDLGKATYLKKTHEPLFGQGILKSNGEAWAYQRRIIAPEFFLEKVKGMVDLMVDCTFPLLKSWESKIEQGKGLADIKVDEDLRSYSADVISRACFGSSYIKGKEIFLKLRALQKAISKPNMFVEITGVRYIPTRRNRELWRLNKEIRSLILQVVEEGKGGDKNLLQAILRSASNGHIGPNTTDSFVVDNCKTIYFAGHETTAVTATWCLMLLGLHPEWQARARAEVVEVCDGHPPDARSLQKMKILTTVIQETLRLYPPGAYVTRETLQEMKFGGFHIPKGVNVYVPVSILHHDPNIWGPDVHEFNPERFARGVHGACQHPHMYVPFGAGTRTCLGQNFAMVELKIILSLVLSKFAFTLSPCYRHSPALRLIVEPEFGVSLLMENV</sequence>
<comment type="similarity">
    <text evidence="2 12">Belongs to the cytochrome P450 family.</text>
</comment>
<evidence type="ECO:0000256" key="13">
    <source>
        <dbReference type="SAM" id="Phobius"/>
    </source>
</evidence>
<protein>
    <submittedName>
        <fullName evidence="15">Cytochrome P450 714B3 isoform X1</fullName>
    </submittedName>
</protein>
<dbReference type="PANTHER" id="PTHR24282:SF36">
    <property type="entry name" value="CYTOCHROME P450 714A1-RELATED"/>
    <property type="match status" value="1"/>
</dbReference>
<keyword evidence="4 13" id="KW-0812">Transmembrane</keyword>
<dbReference type="PRINTS" id="PR00463">
    <property type="entry name" value="EP450I"/>
</dbReference>
<accession>A0A6I9RCQ0</accession>
<dbReference type="Gene3D" id="1.10.630.10">
    <property type="entry name" value="Cytochrome P450"/>
    <property type="match status" value="1"/>
</dbReference>
<dbReference type="GO" id="GO:0016705">
    <property type="term" value="F:oxidoreductase activity, acting on paired donors, with incorporation or reduction of molecular oxygen"/>
    <property type="evidence" value="ECO:0007669"/>
    <property type="project" value="InterPro"/>
</dbReference>
<comment type="cofactor">
    <cofactor evidence="11">
        <name>heme</name>
        <dbReference type="ChEBI" id="CHEBI:30413"/>
    </cofactor>
</comment>
<dbReference type="GO" id="GO:0020037">
    <property type="term" value="F:heme binding"/>
    <property type="evidence" value="ECO:0007669"/>
    <property type="project" value="InterPro"/>
</dbReference>
<evidence type="ECO:0000256" key="10">
    <source>
        <dbReference type="ARBA" id="ARBA00023136"/>
    </source>
</evidence>